<dbReference type="SMART" id="SM00322">
    <property type="entry name" value="KH"/>
    <property type="match status" value="1"/>
</dbReference>
<keyword evidence="3" id="KW-0378">Hydrolase</keyword>
<dbReference type="InterPro" id="IPR012340">
    <property type="entry name" value="NA-bd_OB-fold"/>
</dbReference>
<keyword evidence="2" id="KW-0479">Metal-binding</keyword>
<dbReference type="InterPro" id="IPR004088">
    <property type="entry name" value="KH_dom_type_1"/>
</dbReference>
<evidence type="ECO:0000256" key="2">
    <source>
        <dbReference type="ARBA" id="ARBA00022723"/>
    </source>
</evidence>
<dbReference type="Proteomes" id="UP000006443">
    <property type="component" value="Unassembled WGS sequence"/>
</dbReference>
<evidence type="ECO:0000256" key="5">
    <source>
        <dbReference type="ARBA" id="ARBA00022884"/>
    </source>
</evidence>
<dbReference type="InterPro" id="IPR002792">
    <property type="entry name" value="TRAM_dom"/>
</dbReference>
<evidence type="ECO:0000256" key="3">
    <source>
        <dbReference type="ARBA" id="ARBA00022801"/>
    </source>
</evidence>
<proteinExistence type="predicted"/>
<dbReference type="InterPro" id="IPR036612">
    <property type="entry name" value="KH_dom_type_1_sf"/>
</dbReference>
<keyword evidence="5 6" id="KW-0694">RNA-binding</keyword>
<evidence type="ECO:0000259" key="8">
    <source>
        <dbReference type="PROSITE" id="PS50926"/>
    </source>
</evidence>
<dbReference type="RefSeq" id="WP_008515458.1">
    <property type="nucleotide sequence ID" value="NZ_ACJM01000004.1"/>
</dbReference>
<keyword evidence="10" id="KW-1185">Reference proteome</keyword>
<dbReference type="PROSITE" id="PS50084">
    <property type="entry name" value="KH_TYPE_1"/>
    <property type="match status" value="1"/>
</dbReference>
<dbReference type="Pfam" id="PF10150">
    <property type="entry name" value="RNase_E_G"/>
    <property type="match status" value="1"/>
</dbReference>
<dbReference type="Pfam" id="PF01938">
    <property type="entry name" value="TRAM"/>
    <property type="match status" value="1"/>
</dbReference>
<dbReference type="GO" id="GO:0046872">
    <property type="term" value="F:metal ion binding"/>
    <property type="evidence" value="ECO:0007669"/>
    <property type="project" value="UniProtKB-KW"/>
</dbReference>
<feature type="domain" description="S1 motif" evidence="7">
    <location>
        <begin position="39"/>
        <end position="117"/>
    </location>
</feature>
<dbReference type="InterPro" id="IPR004659">
    <property type="entry name" value="RNase_E/G"/>
</dbReference>
<dbReference type="GO" id="GO:0016787">
    <property type="term" value="F:hydrolase activity"/>
    <property type="evidence" value="ECO:0007669"/>
    <property type="project" value="UniProtKB-KW"/>
</dbReference>
<evidence type="ECO:0000313" key="9">
    <source>
        <dbReference type="EMBL" id="EEG78134.1"/>
    </source>
</evidence>
<gene>
    <name evidence="9" type="ORF">DealDRAFT_1011</name>
</gene>
<dbReference type="PANTHER" id="PTHR30001:SF0">
    <property type="entry name" value="RIBONUCLEASE G"/>
    <property type="match status" value="1"/>
</dbReference>
<dbReference type="Gene3D" id="2.40.50.140">
    <property type="entry name" value="Nucleic acid-binding proteins"/>
    <property type="match status" value="2"/>
</dbReference>
<dbReference type="PROSITE" id="PS50926">
    <property type="entry name" value="TRAM"/>
    <property type="match status" value="1"/>
</dbReference>
<dbReference type="STRING" id="555088.DealDRAFT_1011"/>
<evidence type="ECO:0000256" key="4">
    <source>
        <dbReference type="ARBA" id="ARBA00022842"/>
    </source>
</evidence>
<comment type="caution">
    <text evidence="9">The sequence shown here is derived from an EMBL/GenBank/DDBJ whole genome shotgun (WGS) entry which is preliminary data.</text>
</comment>
<dbReference type="SUPFAM" id="SSF50249">
    <property type="entry name" value="Nucleic acid-binding proteins"/>
    <property type="match status" value="2"/>
</dbReference>
<dbReference type="SUPFAM" id="SSF54791">
    <property type="entry name" value="Eukaryotic type KH-domain (KH-domain type I)"/>
    <property type="match status" value="1"/>
</dbReference>
<sequence>MQKKIVINCDNKQTRVAVLEEDKPVEIYLERPVHQRVVGNIYKGVVANVLPGMQAAFVDIGLERNAFLYVDDALLPEESNNSRGKKKIEELLRPGEEVMVQVVKEPFGSKGARLTRQITIPGRHLVLMPSAEYTGVSRRIEDPDERERLRQIIAEIRPEGHGLIVRTVAEGLDDDAFRQDLQFLLPLWDRIQNRFRQKQAPSLIYQDLDLIYRMIRDLFTEQIEQLVVDTRYEYEKIQEALDVVDSSLVNRVYYYSGDEPVFDVYGIEAEIERALSRTVWLDCGGYLVFDHTEALTVIDVNTGKYIGKTNLADTVFKTNLEAATEIIRQVRLRDIGGIIIIDFIDMDNEEHRRLVLEKLTEKAKEDRTKSHILGLTGLGLVEMTRKKARQGLDAVLQQTCPYCHGRGKVLTADVVSARTERQLKSYLNGLDSEAVLVEMNQSVAGLLIGPGGSYLRKLEEETGKTIFIRGSETMHVEKHHVLATGSLSEVQELAYPVTVGERYQVKVEEPHANNPYDGIARISGFVIDVQAGGAYVGETVTVEIMEVAKTFARAKVV</sequence>
<dbReference type="eggNOG" id="COG1530">
    <property type="taxonomic scope" value="Bacteria"/>
</dbReference>
<protein>
    <submittedName>
        <fullName evidence="9">Ribonuclease, Rne/Rng family</fullName>
    </submittedName>
</protein>
<organism evidence="9 10">
    <name type="scientific">Dethiobacter alkaliphilus AHT 1</name>
    <dbReference type="NCBI Taxonomy" id="555088"/>
    <lineage>
        <taxon>Bacteria</taxon>
        <taxon>Bacillati</taxon>
        <taxon>Bacillota</taxon>
        <taxon>Dethiobacteria</taxon>
        <taxon>Dethiobacterales</taxon>
        <taxon>Dethiobacteraceae</taxon>
        <taxon>Dethiobacter</taxon>
    </lineage>
</organism>
<dbReference type="Pfam" id="PF00013">
    <property type="entry name" value="KH_1"/>
    <property type="match status" value="1"/>
</dbReference>
<evidence type="ECO:0000256" key="1">
    <source>
        <dbReference type="ARBA" id="ARBA00001946"/>
    </source>
</evidence>
<dbReference type="PROSITE" id="PS50126">
    <property type="entry name" value="S1"/>
    <property type="match status" value="1"/>
</dbReference>
<dbReference type="CDD" id="cd04453">
    <property type="entry name" value="S1_RNase_E"/>
    <property type="match status" value="1"/>
</dbReference>
<dbReference type="OrthoDB" id="9804278at2"/>
<dbReference type="NCBIfam" id="TIGR00757">
    <property type="entry name" value="RNaseEG"/>
    <property type="match status" value="1"/>
</dbReference>
<dbReference type="EMBL" id="ACJM01000004">
    <property type="protein sequence ID" value="EEG78134.1"/>
    <property type="molecule type" value="Genomic_DNA"/>
</dbReference>
<keyword evidence="4" id="KW-0460">Magnesium</keyword>
<dbReference type="Gene3D" id="3.30.1370.10">
    <property type="entry name" value="K Homology domain, type 1"/>
    <property type="match status" value="1"/>
</dbReference>
<dbReference type="PANTHER" id="PTHR30001">
    <property type="entry name" value="RIBONUCLEASE"/>
    <property type="match status" value="1"/>
</dbReference>
<dbReference type="InterPro" id="IPR004087">
    <property type="entry name" value="KH_dom"/>
</dbReference>
<dbReference type="GO" id="GO:0003723">
    <property type="term" value="F:RNA binding"/>
    <property type="evidence" value="ECO:0007669"/>
    <property type="project" value="UniProtKB-UniRule"/>
</dbReference>
<evidence type="ECO:0000313" key="10">
    <source>
        <dbReference type="Proteomes" id="UP000006443"/>
    </source>
</evidence>
<dbReference type="GO" id="GO:0005737">
    <property type="term" value="C:cytoplasm"/>
    <property type="evidence" value="ECO:0007669"/>
    <property type="project" value="TreeGrafter"/>
</dbReference>
<dbReference type="AlphaFoldDB" id="C0GEV2"/>
<feature type="domain" description="TRAM" evidence="8">
    <location>
        <begin position="496"/>
        <end position="557"/>
    </location>
</feature>
<accession>C0GEV2</accession>
<name>C0GEV2_DETAL</name>
<dbReference type="InterPro" id="IPR019307">
    <property type="entry name" value="RNA-bd_AU-1/RNase_E/G"/>
</dbReference>
<dbReference type="SMART" id="SM00316">
    <property type="entry name" value="S1"/>
    <property type="match status" value="1"/>
</dbReference>
<dbReference type="GO" id="GO:0006364">
    <property type="term" value="P:rRNA processing"/>
    <property type="evidence" value="ECO:0007669"/>
    <property type="project" value="TreeGrafter"/>
</dbReference>
<dbReference type="GO" id="GO:0004540">
    <property type="term" value="F:RNA nuclease activity"/>
    <property type="evidence" value="ECO:0007669"/>
    <property type="project" value="InterPro"/>
</dbReference>
<comment type="cofactor">
    <cofactor evidence="1">
        <name>Mg(2+)</name>
        <dbReference type="ChEBI" id="CHEBI:18420"/>
    </cofactor>
</comment>
<reference evidence="9 10" key="1">
    <citation type="submission" date="2009-02" db="EMBL/GenBank/DDBJ databases">
        <title>Sequencing of the draft genome and assembly of Dethiobacter alkaliphilus AHT 1.</title>
        <authorList>
            <consortium name="US DOE Joint Genome Institute (JGI-PGF)"/>
            <person name="Lucas S."/>
            <person name="Copeland A."/>
            <person name="Lapidus A."/>
            <person name="Glavina del Rio T."/>
            <person name="Dalin E."/>
            <person name="Tice H."/>
            <person name="Bruce D."/>
            <person name="Goodwin L."/>
            <person name="Pitluck S."/>
            <person name="Larimer F."/>
            <person name="Land M.L."/>
            <person name="Hauser L."/>
            <person name="Muyzer G."/>
        </authorList>
    </citation>
    <scope>NUCLEOTIDE SEQUENCE [LARGE SCALE GENOMIC DNA]</scope>
    <source>
        <strain evidence="9 10">AHT 1</strain>
    </source>
</reference>
<evidence type="ECO:0000256" key="6">
    <source>
        <dbReference type="PROSITE-ProRule" id="PRU00117"/>
    </source>
</evidence>
<evidence type="ECO:0000259" key="7">
    <source>
        <dbReference type="PROSITE" id="PS50126"/>
    </source>
</evidence>
<dbReference type="InterPro" id="IPR003029">
    <property type="entry name" value="S1_domain"/>
</dbReference>